<name>A0AAE3FU74_9EURY</name>
<dbReference type="EMBL" id="JAKRVX010000001">
    <property type="protein sequence ID" value="MCL9815722.1"/>
    <property type="molecule type" value="Genomic_DNA"/>
</dbReference>
<protein>
    <submittedName>
        <fullName evidence="1">Uncharacterized protein</fullName>
    </submittedName>
</protein>
<evidence type="ECO:0000313" key="1">
    <source>
        <dbReference type="EMBL" id="MCL9815722.1"/>
    </source>
</evidence>
<proteinExistence type="predicted"/>
<dbReference type="Pfam" id="PF24336">
    <property type="entry name" value="DUF7504"/>
    <property type="match status" value="1"/>
</dbReference>
<reference evidence="1" key="1">
    <citation type="journal article" date="2022" name="Syst. Appl. Microbiol.">
        <title>Natronocalculus amylovorans gen. nov., sp. nov., and Natranaeroarchaeum aerophilus sp. nov., dominant culturable amylolytic natronoarchaea from hypersaline soda lakes in southwestern Siberia.</title>
        <authorList>
            <person name="Sorokin D.Y."/>
            <person name="Elcheninov A.G."/>
            <person name="Khizhniak T.V."/>
            <person name="Koenen M."/>
            <person name="Bale N.J."/>
            <person name="Damste J.S.S."/>
            <person name="Kublanov I.V."/>
        </authorList>
    </citation>
    <scope>NUCLEOTIDE SEQUENCE</scope>
    <source>
        <strain evidence="1">AArc-St2</strain>
    </source>
</reference>
<organism evidence="1 2">
    <name type="scientific">Natronocalculus amylovorans</name>
    <dbReference type="NCBI Taxonomy" id="2917812"/>
    <lineage>
        <taxon>Archaea</taxon>
        <taxon>Methanobacteriati</taxon>
        <taxon>Methanobacteriota</taxon>
        <taxon>Stenosarchaea group</taxon>
        <taxon>Halobacteria</taxon>
        <taxon>Halobacteriales</taxon>
        <taxon>Haloferacaceae</taxon>
        <taxon>Natronocalculus</taxon>
    </lineage>
</organism>
<evidence type="ECO:0000313" key="2">
    <source>
        <dbReference type="Proteomes" id="UP001203207"/>
    </source>
</evidence>
<dbReference type="InterPro" id="IPR055927">
    <property type="entry name" value="DUF7504"/>
</dbReference>
<dbReference type="AlphaFoldDB" id="A0AAE3FU74"/>
<accession>A0AAE3FU74</accession>
<dbReference type="Proteomes" id="UP001203207">
    <property type="component" value="Unassembled WGS sequence"/>
</dbReference>
<gene>
    <name evidence="1" type="ORF">AArcSt2_02090</name>
</gene>
<sequence length="239" mass="26567">MRPDGSDRQSAESRAVGLITELDNLKRTGSNLLIVGKSRHTAHPKACTSLLGSDDAGPRHRLFVTIDPTTIVENRLKYTASERVDSSLGVIKYTQLARGSAVTSAQEQSLTRPSKREAYAEDIGAVGIELSEQIAQIEAAHGRLAPAALRVCIDSVIPLFESYDQEIVFRFLRLVTDRIRSVHGMGHVHIQTDRDARYVKLIEPLFDAVIELKQENGSVYQQWDLRESGLSTDWLEVSE</sequence>
<comment type="caution">
    <text evidence="1">The sequence shown here is derived from an EMBL/GenBank/DDBJ whole genome shotgun (WGS) entry which is preliminary data.</text>
</comment>
<dbReference type="RefSeq" id="WP_250582605.1">
    <property type="nucleotide sequence ID" value="NZ_JAKRVX010000001.1"/>
</dbReference>
<reference evidence="1" key="2">
    <citation type="submission" date="2022-02" db="EMBL/GenBank/DDBJ databases">
        <authorList>
            <person name="Elcheninov A.G."/>
            <person name="Sorokin D.Y."/>
            <person name="Kublanov I.V."/>
        </authorList>
    </citation>
    <scope>NUCLEOTIDE SEQUENCE</scope>
    <source>
        <strain evidence="1">AArc-St2</strain>
    </source>
</reference>
<keyword evidence="2" id="KW-1185">Reference proteome</keyword>